<evidence type="ECO:0000256" key="1">
    <source>
        <dbReference type="SAM" id="Phobius"/>
    </source>
</evidence>
<feature type="transmembrane region" description="Helical" evidence="1">
    <location>
        <begin position="130"/>
        <end position="150"/>
    </location>
</feature>
<sequence length="154" mass="17019">MSPFHALLALHNLAALVWVGGMFFAWMILRPAAVSALQPPERLRLWFDVFPRFFLWVWAAVLILPISGVGMLHMGFGGFAQMPFHVQLMIGLYLVMLSLFLRVQLLLLPPLRRAVEAGDWPAGGAALGDIRRMVGANLLVGVVLVFVAVARPSF</sequence>
<name>A0A2T5PDB4_9PSED</name>
<protein>
    <recommendedName>
        <fullName evidence="2">Copper resistance protein D domain-containing protein</fullName>
    </recommendedName>
</protein>
<comment type="caution">
    <text evidence="3">The sequence shown here is derived from an EMBL/GenBank/DDBJ whole genome shotgun (WGS) entry which is preliminary data.</text>
</comment>
<accession>A0A2T5PDB4</accession>
<dbReference type="Pfam" id="PF05425">
    <property type="entry name" value="CopD"/>
    <property type="match status" value="1"/>
</dbReference>
<evidence type="ECO:0000313" key="4">
    <source>
        <dbReference type="Proteomes" id="UP000244064"/>
    </source>
</evidence>
<keyword evidence="1" id="KW-0812">Transmembrane</keyword>
<dbReference type="RefSeq" id="WP_108105247.1">
    <property type="nucleotide sequence ID" value="NZ_QASN01000006.1"/>
</dbReference>
<feature type="domain" description="Copper resistance protein D" evidence="2">
    <location>
        <begin position="49"/>
        <end position="150"/>
    </location>
</feature>
<gene>
    <name evidence="3" type="ORF">DBO85_03395</name>
</gene>
<organism evidence="3 4">
    <name type="scientific">Pseudomonas mangrovi</name>
    <dbReference type="NCBI Taxonomy" id="2161748"/>
    <lineage>
        <taxon>Bacteria</taxon>
        <taxon>Pseudomonadati</taxon>
        <taxon>Pseudomonadota</taxon>
        <taxon>Gammaproteobacteria</taxon>
        <taxon>Pseudomonadales</taxon>
        <taxon>Pseudomonadaceae</taxon>
        <taxon>Pseudomonas</taxon>
    </lineage>
</organism>
<dbReference type="GO" id="GO:0016020">
    <property type="term" value="C:membrane"/>
    <property type="evidence" value="ECO:0007669"/>
    <property type="project" value="InterPro"/>
</dbReference>
<dbReference type="OrthoDB" id="8419862at2"/>
<evidence type="ECO:0000259" key="2">
    <source>
        <dbReference type="Pfam" id="PF05425"/>
    </source>
</evidence>
<feature type="transmembrane region" description="Helical" evidence="1">
    <location>
        <begin position="88"/>
        <end position="110"/>
    </location>
</feature>
<keyword evidence="1" id="KW-0472">Membrane</keyword>
<reference evidence="3 4" key="1">
    <citation type="submission" date="2018-04" db="EMBL/GenBank/DDBJ databases">
        <title>Pseudomonas sp. nov., isolated from mangrove soil.</title>
        <authorList>
            <person name="Chen C."/>
        </authorList>
    </citation>
    <scope>NUCLEOTIDE SEQUENCE [LARGE SCALE GENOMIC DNA]</scope>
    <source>
        <strain evidence="3 4">TC-11</strain>
    </source>
</reference>
<dbReference type="InterPro" id="IPR008457">
    <property type="entry name" value="Cu-R_CopD_dom"/>
</dbReference>
<proteinExistence type="predicted"/>
<keyword evidence="4" id="KW-1185">Reference proteome</keyword>
<dbReference type="EMBL" id="QASN01000006">
    <property type="protein sequence ID" value="PTU75731.1"/>
    <property type="molecule type" value="Genomic_DNA"/>
</dbReference>
<dbReference type="AlphaFoldDB" id="A0A2T5PDB4"/>
<keyword evidence="1" id="KW-1133">Transmembrane helix</keyword>
<dbReference type="Proteomes" id="UP000244064">
    <property type="component" value="Unassembled WGS sequence"/>
</dbReference>
<feature type="transmembrane region" description="Helical" evidence="1">
    <location>
        <begin position="55"/>
        <end position="76"/>
    </location>
</feature>
<evidence type="ECO:0000313" key="3">
    <source>
        <dbReference type="EMBL" id="PTU75731.1"/>
    </source>
</evidence>